<sequence>MESERLKSFQNWPIETNLIQPEDLARSGFFFLGQLDRVQCFSCDLVMGTWQYGAVVDNAHRHNSPMCKMVRGIEAKNLPIRVETLAHFAPLPATIVNAEEPENQVKNARTAAAVLDAQVTTKLVSSNNISYFSPPSKLSKLNQAETTFNKQIESDPVDPFSEDELESSANTSNQPSTSAGTERLVVKESNIKKIFVDSIYNDNRTIYQSGSATSPDMNELIPELQNKLTEQARSAASDVGLLKNVCPSITPVSLEITTNLKQAYEDPDDIGHGHRRADFLTILDQPEGDVLMQDLFQRAKSQAETEAPQEPESREIYLRNHGNCVGVIGQAGIGKTTLTKMFTKVVLDESILQHDYIFYIPIRNVNFETTQPNLQPKNVLEFLVTSSGCELAHTEESDKEILKRLESNPNVVLVLDGLDEAPIDWSKHSPKVSMYKSATAEAFLKNLLNGKIFPQARKIVTSRPRQFHDMHEDYKPEFIVNIMGLKKESQKSLCRKLCGSDSEKVLGYLGNHPSLFAYCYVPVNCIITMYCIQRSLQEYVSASLDSITSILAFALERFRRTPHIREVAPSWSRFGAFRSLCRLAWNGFRNRQIIFDEDDLREVHIDKEMLNAFLRTDINIENEGDFRLRIFDGDKRSYFSHLIWHEMFVAVEIMLFMPLDEFRAQMPNFALNRWENVTKFMYGISNAKTMVYLRTIFLKKRETPVDPAEKKNLLNYFALQCLPALMENDSTPALLRVFDWANECQNMELRNAITEKLPREIRIRGTLHSNDVSNLTYIFQATNKPHIIKAGFGFSMVRFRVEESSRCFFQKIEETLTMKPNLKLTVLKVIGSEISEAGMESLCRCLNNVEDLVIFPSNLTFYHVQMLAVALRRLAIPKTSVSLTFNDDAEQGARALASCMDCMERLNIRFSEISSEGYAAMSQAIQTRERPMKQLNFRGNVISERGALALSSCLSNVDSINFEGNEICGPGAEHIAAAIQSRDHPVELLKLSRNRISDRGGIAISNCVRNVHRLQLLGCSLTFVGVSSIARSVQQLENPIELLELSANVLGDQGVLSLTSCLAKVKTLLLVNCSITPAHAKTLADALRLLDQPMKNLDLGFNQIGDEGMEAMSTCLNNIELLNVAHCGMTTIGVQSLCTAVDQLSNHSQIKLVLDMNDICNNGAEILSSSLNNIKRLSLWRCGITESGAVWLSDGLDSLEFPMEELNLSENQFNNSGAIAISRSLKKVKSLYISSCGVTSTGALELGKELLLLNEPMERLKLNGNKIGDEGGRALSTCLSKVKSLDITQCGINEEGSKAMAASIKSFPFDASGVIGLYAQ</sequence>
<evidence type="ECO:0000313" key="8">
    <source>
        <dbReference type="Proteomes" id="UP001642483"/>
    </source>
</evidence>
<keyword evidence="2" id="KW-0677">Repeat</keyword>
<reference evidence="7 8" key="1">
    <citation type="submission" date="2024-02" db="EMBL/GenBank/DDBJ databases">
        <authorList>
            <person name="Daric V."/>
            <person name="Darras S."/>
        </authorList>
    </citation>
    <scope>NUCLEOTIDE SEQUENCE [LARGE SCALE GENOMIC DNA]</scope>
</reference>
<dbReference type="InterPro" id="IPR001370">
    <property type="entry name" value="BIR_rpt"/>
</dbReference>
<dbReference type="Pfam" id="PF13516">
    <property type="entry name" value="LRR_6"/>
    <property type="match status" value="4"/>
</dbReference>
<dbReference type="PROSITE" id="PS50837">
    <property type="entry name" value="NACHT"/>
    <property type="match status" value="1"/>
</dbReference>
<gene>
    <name evidence="7" type="ORF">CVLEPA_LOCUS21318</name>
</gene>
<evidence type="ECO:0000256" key="2">
    <source>
        <dbReference type="ARBA" id="ARBA00022737"/>
    </source>
</evidence>
<evidence type="ECO:0000256" key="5">
    <source>
        <dbReference type="SAM" id="MobiDB-lite"/>
    </source>
</evidence>
<protein>
    <recommendedName>
        <fullName evidence="6">NACHT domain-containing protein</fullName>
    </recommendedName>
</protein>
<dbReference type="Proteomes" id="UP001642483">
    <property type="component" value="Unassembled WGS sequence"/>
</dbReference>
<evidence type="ECO:0000313" key="7">
    <source>
        <dbReference type="EMBL" id="CAK8689293.1"/>
    </source>
</evidence>
<dbReference type="PRINTS" id="PR00364">
    <property type="entry name" value="DISEASERSIST"/>
</dbReference>
<dbReference type="SUPFAM" id="SSF52540">
    <property type="entry name" value="P-loop containing nucleoside triphosphate hydrolases"/>
    <property type="match status" value="1"/>
</dbReference>
<evidence type="ECO:0000259" key="6">
    <source>
        <dbReference type="PROSITE" id="PS50837"/>
    </source>
</evidence>
<dbReference type="InterPro" id="IPR041075">
    <property type="entry name" value="NOD1/2_WH"/>
</dbReference>
<dbReference type="InterPro" id="IPR027417">
    <property type="entry name" value="P-loop_NTPase"/>
</dbReference>
<dbReference type="InterPro" id="IPR007111">
    <property type="entry name" value="NACHT_NTPase"/>
</dbReference>
<evidence type="ECO:0000256" key="1">
    <source>
        <dbReference type="ARBA" id="ARBA00022614"/>
    </source>
</evidence>
<keyword evidence="1" id="KW-0433">Leucine-rich repeat</keyword>
<dbReference type="PANTHER" id="PTHR24106">
    <property type="entry name" value="NACHT, LRR AND CARD DOMAINS-CONTAINING"/>
    <property type="match status" value="1"/>
</dbReference>
<dbReference type="SMART" id="SM00238">
    <property type="entry name" value="BIR"/>
    <property type="match status" value="1"/>
</dbReference>
<feature type="domain" description="NACHT" evidence="6">
    <location>
        <begin position="323"/>
        <end position="464"/>
    </location>
</feature>
<evidence type="ECO:0000256" key="3">
    <source>
        <dbReference type="ARBA" id="ARBA00022741"/>
    </source>
</evidence>
<dbReference type="SUPFAM" id="SSF52047">
    <property type="entry name" value="RNI-like"/>
    <property type="match status" value="2"/>
</dbReference>
<dbReference type="InterPro" id="IPR051261">
    <property type="entry name" value="NLR"/>
</dbReference>
<keyword evidence="3" id="KW-0547">Nucleotide-binding</keyword>
<feature type="compositionally biased region" description="Polar residues" evidence="5">
    <location>
        <begin position="167"/>
        <end position="180"/>
    </location>
</feature>
<dbReference type="InterPro" id="IPR001611">
    <property type="entry name" value="Leu-rich_rpt"/>
</dbReference>
<dbReference type="CDD" id="cd00022">
    <property type="entry name" value="BIR"/>
    <property type="match status" value="1"/>
</dbReference>
<dbReference type="SUPFAM" id="SSF57924">
    <property type="entry name" value="Inhibitor of apoptosis (IAP) repeat"/>
    <property type="match status" value="1"/>
</dbReference>
<dbReference type="InterPro" id="IPR032675">
    <property type="entry name" value="LRR_dom_sf"/>
</dbReference>
<comment type="caution">
    <text evidence="7">The sequence shown here is derived from an EMBL/GenBank/DDBJ whole genome shotgun (WGS) entry which is preliminary data.</text>
</comment>
<dbReference type="Pfam" id="PF05729">
    <property type="entry name" value="NACHT"/>
    <property type="match status" value="1"/>
</dbReference>
<dbReference type="SMART" id="SM00368">
    <property type="entry name" value="LRR_RI"/>
    <property type="match status" value="10"/>
</dbReference>
<evidence type="ECO:0000256" key="4">
    <source>
        <dbReference type="ARBA" id="ARBA00022840"/>
    </source>
</evidence>
<keyword evidence="4" id="KW-0067">ATP-binding</keyword>
<dbReference type="EMBL" id="CAWYQH010000108">
    <property type="protein sequence ID" value="CAK8689293.1"/>
    <property type="molecule type" value="Genomic_DNA"/>
</dbReference>
<dbReference type="Pfam" id="PF17779">
    <property type="entry name" value="WHD_NOD2"/>
    <property type="match status" value="1"/>
</dbReference>
<proteinExistence type="predicted"/>
<feature type="region of interest" description="Disordered" evidence="5">
    <location>
        <begin position="150"/>
        <end position="183"/>
    </location>
</feature>
<dbReference type="Pfam" id="PF00653">
    <property type="entry name" value="BIR"/>
    <property type="match status" value="1"/>
</dbReference>
<keyword evidence="8" id="KW-1185">Reference proteome</keyword>
<dbReference type="PROSITE" id="PS01282">
    <property type="entry name" value="BIR_REPEAT_1"/>
    <property type="match status" value="1"/>
</dbReference>
<dbReference type="Gene3D" id="3.80.10.10">
    <property type="entry name" value="Ribonuclease Inhibitor"/>
    <property type="match status" value="2"/>
</dbReference>
<dbReference type="Gene3D" id="3.40.50.300">
    <property type="entry name" value="P-loop containing nucleotide triphosphate hydrolases"/>
    <property type="match status" value="1"/>
</dbReference>
<name>A0ABP0GCT5_CLALP</name>
<accession>A0ABP0GCT5</accession>
<dbReference type="PROSITE" id="PS50143">
    <property type="entry name" value="BIR_REPEAT_2"/>
    <property type="match status" value="1"/>
</dbReference>
<organism evidence="7 8">
    <name type="scientific">Clavelina lepadiformis</name>
    <name type="common">Light-bulb sea squirt</name>
    <name type="synonym">Ascidia lepadiformis</name>
    <dbReference type="NCBI Taxonomy" id="159417"/>
    <lineage>
        <taxon>Eukaryota</taxon>
        <taxon>Metazoa</taxon>
        <taxon>Chordata</taxon>
        <taxon>Tunicata</taxon>
        <taxon>Ascidiacea</taxon>
        <taxon>Aplousobranchia</taxon>
        <taxon>Clavelinidae</taxon>
        <taxon>Clavelina</taxon>
    </lineage>
</organism>
<dbReference type="Gene3D" id="1.10.1170.10">
    <property type="entry name" value="Inhibitor Of Apoptosis Protein (2mihbC-IAP-1), Chain A"/>
    <property type="match status" value="1"/>
</dbReference>